<evidence type="ECO:0000313" key="1">
    <source>
        <dbReference type="Proteomes" id="UP000050792"/>
    </source>
</evidence>
<name>A0AA85GDS1_9TREM</name>
<dbReference type="WBParaSite" id="SRDH1_94480.2">
    <property type="protein sequence ID" value="SRDH1_94480.2"/>
    <property type="gene ID" value="SRDH1_94480"/>
</dbReference>
<dbReference type="Proteomes" id="UP000050792">
    <property type="component" value="Unassembled WGS sequence"/>
</dbReference>
<sequence>MDDLQKAVILMATKLSVHNSKPLCNAEVVTVRCRHVVKHIPKRYVMAYILSLAQKQCLNLEKESFSFLSYVPEVWINLVDVIRSMNSGKLYDICSRFNGFLKVN</sequence>
<dbReference type="WBParaSite" id="SRDH1_94480.1">
    <property type="protein sequence ID" value="SRDH1_94480.1"/>
    <property type="gene ID" value="SRDH1_94480"/>
</dbReference>
<reference evidence="1" key="1">
    <citation type="submission" date="2022-06" db="EMBL/GenBank/DDBJ databases">
        <authorList>
            <person name="Berger JAMES D."/>
            <person name="Berger JAMES D."/>
        </authorList>
    </citation>
    <scope>NUCLEOTIDE SEQUENCE [LARGE SCALE GENOMIC DNA]</scope>
</reference>
<proteinExistence type="predicted"/>
<organism evidence="1 4">
    <name type="scientific">Schistosoma rodhaini</name>
    <dbReference type="NCBI Taxonomy" id="6188"/>
    <lineage>
        <taxon>Eukaryota</taxon>
        <taxon>Metazoa</taxon>
        <taxon>Spiralia</taxon>
        <taxon>Lophotrochozoa</taxon>
        <taxon>Platyhelminthes</taxon>
        <taxon>Trematoda</taxon>
        <taxon>Digenea</taxon>
        <taxon>Strigeidida</taxon>
        <taxon>Schistosomatoidea</taxon>
        <taxon>Schistosomatidae</taxon>
        <taxon>Schistosoma</taxon>
    </lineage>
</organism>
<evidence type="ECO:0000313" key="3">
    <source>
        <dbReference type="WBParaSite" id="SRDH1_94480.2"/>
    </source>
</evidence>
<dbReference type="AlphaFoldDB" id="A0AA85GDS1"/>
<dbReference type="WBParaSite" id="SRDH1_94480.3">
    <property type="protein sequence ID" value="SRDH1_94480.3"/>
    <property type="gene ID" value="SRDH1_94480"/>
</dbReference>
<evidence type="ECO:0000313" key="4">
    <source>
        <dbReference type="WBParaSite" id="SRDH1_94480.3"/>
    </source>
</evidence>
<reference evidence="2 3" key="2">
    <citation type="submission" date="2023-11" db="UniProtKB">
        <authorList>
            <consortium name="WormBaseParasite"/>
        </authorList>
    </citation>
    <scope>IDENTIFICATION</scope>
</reference>
<accession>A0AA85GDS1</accession>
<evidence type="ECO:0000313" key="2">
    <source>
        <dbReference type="WBParaSite" id="SRDH1_94480.1"/>
    </source>
</evidence>
<protein>
    <submittedName>
        <fullName evidence="2 3">Uncharacterized protein</fullName>
    </submittedName>
</protein>
<keyword evidence="1" id="KW-1185">Reference proteome</keyword>